<dbReference type="InterPro" id="IPR000120">
    <property type="entry name" value="Amidase"/>
</dbReference>
<accession>A0A0H5QHG7</accession>
<proteinExistence type="inferred from homology"/>
<dbReference type="Gene3D" id="3.90.1300.10">
    <property type="entry name" value="Amidase signature (AS) domain"/>
    <property type="match status" value="1"/>
</dbReference>
<dbReference type="AlphaFoldDB" id="A0A0H5QHG7"/>
<protein>
    <recommendedName>
        <fullName evidence="2">Amidase domain-containing protein</fullName>
    </recommendedName>
</protein>
<dbReference type="GO" id="GO:0070681">
    <property type="term" value="P:glutaminyl-tRNAGln biosynthesis via transamidation"/>
    <property type="evidence" value="ECO:0007669"/>
    <property type="project" value="TreeGrafter"/>
</dbReference>
<dbReference type="PROSITE" id="PS00571">
    <property type="entry name" value="AMIDASES"/>
    <property type="match status" value="1"/>
</dbReference>
<name>A0A0H5QHG7_9EUKA</name>
<sequence length="144" mass="14404">VLSSTRRWQCTNAATKLSGLTIAVKANFAVAGQEFTAGSAILASHRSGFDATVVARLRQAGGTIADNVVMDEFGMGSFNKSARNPWSAIVNADVTAGGSSGGSAAAVASGKAFAALGSDTGGSVRLPAAFCGVVGFKPTYGRLS</sequence>
<dbReference type="SUPFAM" id="SSF75304">
    <property type="entry name" value="Amidase signature (AS) enzymes"/>
    <property type="match status" value="1"/>
</dbReference>
<dbReference type="GO" id="GO:0032543">
    <property type="term" value="P:mitochondrial translation"/>
    <property type="evidence" value="ECO:0007669"/>
    <property type="project" value="TreeGrafter"/>
</dbReference>
<dbReference type="GO" id="GO:0030956">
    <property type="term" value="C:glutamyl-tRNA(Gln) amidotransferase complex"/>
    <property type="evidence" value="ECO:0007669"/>
    <property type="project" value="TreeGrafter"/>
</dbReference>
<dbReference type="GO" id="GO:0005739">
    <property type="term" value="C:mitochondrion"/>
    <property type="evidence" value="ECO:0007669"/>
    <property type="project" value="TreeGrafter"/>
</dbReference>
<dbReference type="PANTHER" id="PTHR11895">
    <property type="entry name" value="TRANSAMIDASE"/>
    <property type="match status" value="1"/>
</dbReference>
<dbReference type="InterPro" id="IPR020556">
    <property type="entry name" value="Amidase_CS"/>
</dbReference>
<evidence type="ECO:0000313" key="3">
    <source>
        <dbReference type="EMBL" id="CRZ01460.1"/>
    </source>
</evidence>
<organism evidence="3">
    <name type="scientific">Spongospora subterranea</name>
    <dbReference type="NCBI Taxonomy" id="70186"/>
    <lineage>
        <taxon>Eukaryota</taxon>
        <taxon>Sar</taxon>
        <taxon>Rhizaria</taxon>
        <taxon>Endomyxa</taxon>
        <taxon>Phytomyxea</taxon>
        <taxon>Plasmodiophorida</taxon>
        <taxon>Plasmodiophoridae</taxon>
        <taxon>Spongospora</taxon>
    </lineage>
</organism>
<reference evidence="3" key="1">
    <citation type="submission" date="2015-04" db="EMBL/GenBank/DDBJ databases">
        <title>The genome sequence of the plant pathogenic Rhizarian Plasmodiophora brassicae reveals insights in its biotrophic life cycle and the origin of chitin synthesis.</title>
        <authorList>
            <person name="Schwelm A."/>
            <person name="Fogelqvist J."/>
            <person name="Knaust A."/>
            <person name="Julke S."/>
            <person name="Lilja T."/>
            <person name="Dhandapani V."/>
            <person name="Bonilla-Rosso G."/>
            <person name="Karlsson M."/>
            <person name="Shevchenko A."/>
            <person name="Choi S.R."/>
            <person name="Kim H.G."/>
            <person name="Park J.Y."/>
            <person name="Lim Y.P."/>
            <person name="Ludwig-Muller J."/>
            <person name="Dixelius C."/>
        </authorList>
    </citation>
    <scope>NUCLEOTIDE SEQUENCE</scope>
    <source>
        <tissue evidence="3">Potato root galls</tissue>
    </source>
</reference>
<dbReference type="InterPro" id="IPR023631">
    <property type="entry name" value="Amidase_dom"/>
</dbReference>
<feature type="non-terminal residue" evidence="3">
    <location>
        <position position="1"/>
    </location>
</feature>
<dbReference type="InterPro" id="IPR036928">
    <property type="entry name" value="AS_sf"/>
</dbReference>
<dbReference type="Pfam" id="PF01425">
    <property type="entry name" value="Amidase"/>
    <property type="match status" value="1"/>
</dbReference>
<feature type="non-terminal residue" evidence="3">
    <location>
        <position position="144"/>
    </location>
</feature>
<feature type="domain" description="Amidase" evidence="2">
    <location>
        <begin position="12"/>
        <end position="144"/>
    </location>
</feature>
<dbReference type="GO" id="GO:0050567">
    <property type="term" value="F:glutaminyl-tRNA synthase (glutamine-hydrolyzing) activity"/>
    <property type="evidence" value="ECO:0007669"/>
    <property type="project" value="TreeGrafter"/>
</dbReference>
<dbReference type="PANTHER" id="PTHR11895:SF7">
    <property type="entry name" value="GLUTAMYL-TRNA(GLN) AMIDOTRANSFERASE SUBUNIT A, MITOCHONDRIAL"/>
    <property type="match status" value="1"/>
</dbReference>
<comment type="similarity">
    <text evidence="1">Belongs to the amidase family.</text>
</comment>
<dbReference type="EMBL" id="HACM01001018">
    <property type="protein sequence ID" value="CRZ01460.1"/>
    <property type="molecule type" value="Transcribed_RNA"/>
</dbReference>
<evidence type="ECO:0000259" key="2">
    <source>
        <dbReference type="Pfam" id="PF01425"/>
    </source>
</evidence>
<evidence type="ECO:0000256" key="1">
    <source>
        <dbReference type="ARBA" id="ARBA00009199"/>
    </source>
</evidence>